<dbReference type="eggNOG" id="ENOG5032QWV">
    <property type="taxonomic scope" value="Bacteria"/>
</dbReference>
<dbReference type="RefSeq" id="WP_003136262.1">
    <property type="nucleotide sequence ID" value="NZ_AMQS01000031.1"/>
</dbReference>
<dbReference type="Proteomes" id="UP000006787">
    <property type="component" value="Unassembled WGS sequence"/>
</dbReference>
<dbReference type="InterPro" id="IPR021529">
    <property type="entry name" value="DUF2798"/>
</dbReference>
<dbReference type="Pfam" id="PF11391">
    <property type="entry name" value="DUF2798"/>
    <property type="match status" value="2"/>
</dbReference>
<comment type="caution">
    <text evidence="2">The sequence shown here is derived from an EMBL/GenBank/DDBJ whole genome shotgun (WGS) entry which is preliminary data.</text>
</comment>
<feature type="transmembrane region" description="Helical" evidence="1">
    <location>
        <begin position="46"/>
        <end position="65"/>
    </location>
</feature>
<gene>
    <name evidence="2" type="ORF">C426_1748</name>
</gene>
<evidence type="ECO:0000256" key="1">
    <source>
        <dbReference type="SAM" id="Phobius"/>
    </source>
</evidence>
<reference evidence="2 3" key="1">
    <citation type="journal article" date="2012" name="J. Bacteriol.">
        <title>Genome Sequence of the Bacteriocin-Producing Strain Lactococcus garvieae DCC43.</title>
        <authorList>
            <person name="Gabrielsen C."/>
            <person name="Brede D.A."/>
            <person name="Hernandez P.E."/>
            <person name="Nes I.F."/>
            <person name="Diep D.B."/>
        </authorList>
    </citation>
    <scope>NUCLEOTIDE SEQUENCE [LARGE SCALE GENOMIC DNA]</scope>
    <source>
        <strain evidence="2 3">DCC43</strain>
    </source>
</reference>
<keyword evidence="1" id="KW-0812">Transmembrane</keyword>
<evidence type="ECO:0000313" key="3">
    <source>
        <dbReference type="Proteomes" id="UP000006787"/>
    </source>
</evidence>
<protein>
    <recommendedName>
        <fullName evidence="4">DUF2798 domain-containing protein</fullName>
    </recommendedName>
</protein>
<dbReference type="EMBL" id="AMQS01000031">
    <property type="protein sequence ID" value="EKF50823.1"/>
    <property type="molecule type" value="Genomic_DNA"/>
</dbReference>
<evidence type="ECO:0008006" key="4">
    <source>
        <dbReference type="Google" id="ProtNLM"/>
    </source>
</evidence>
<sequence>MPKNFKEELVFTGLIAGMMVFVMTMYNVFKADGINTESWLNVAKGFPFALLVAVLLDLIIVGPVAKKIVFSYIKKNNLQPSPAQIGIFISVAMILGMVTFMSLFGILMEGLPETNGLLMLYGKTWLLNILFALPLQLLLVGPSSRFIFAKIYN</sequence>
<organism evidence="2 3">
    <name type="scientific">Lactococcus garvieae DCC43</name>
    <dbReference type="NCBI Taxonomy" id="1231377"/>
    <lineage>
        <taxon>Bacteria</taxon>
        <taxon>Bacillati</taxon>
        <taxon>Bacillota</taxon>
        <taxon>Bacilli</taxon>
        <taxon>Lactobacillales</taxon>
        <taxon>Streptococcaceae</taxon>
        <taxon>Lactococcus</taxon>
    </lineage>
</organism>
<accession>K2NTA3</accession>
<feature type="transmembrane region" description="Helical" evidence="1">
    <location>
        <begin position="9"/>
        <end position="26"/>
    </location>
</feature>
<feature type="transmembrane region" description="Helical" evidence="1">
    <location>
        <begin position="85"/>
        <end position="108"/>
    </location>
</feature>
<keyword evidence="1" id="KW-1133">Transmembrane helix</keyword>
<proteinExistence type="predicted"/>
<evidence type="ECO:0000313" key="2">
    <source>
        <dbReference type="EMBL" id="EKF50823.1"/>
    </source>
</evidence>
<keyword evidence="1" id="KW-0472">Membrane</keyword>
<dbReference type="AlphaFoldDB" id="K2NTA3"/>
<feature type="transmembrane region" description="Helical" evidence="1">
    <location>
        <begin position="120"/>
        <end position="140"/>
    </location>
</feature>
<name>K2NTA3_9LACT</name>
<dbReference type="PATRIC" id="fig|1231377.3.peg.1728"/>